<sequence length="166" mass="19117">MTEHTHTIHFNVRAGRMTGRTQLTSPHKNGSMNCCWFCFKTRSPIPSTMATSWEERKRERSLRPTVTQVLQPCKLFTCTPLQAGSRVAGRPISKSVLSQLEAKTAEASTVFSGAQSGVSQLIQREFRPVQSAEMLRRWPRLLVHLCNNRSGWFQCWYWNSLRQPHR</sequence>
<evidence type="ECO:0000313" key="1">
    <source>
        <dbReference type="EMBL" id="CAI9165251.1"/>
    </source>
</evidence>
<organism evidence="1 2">
    <name type="scientific">Rangifer tarandus platyrhynchus</name>
    <name type="common">Svalbard reindeer</name>
    <dbReference type="NCBI Taxonomy" id="3082113"/>
    <lineage>
        <taxon>Eukaryota</taxon>
        <taxon>Metazoa</taxon>
        <taxon>Chordata</taxon>
        <taxon>Craniata</taxon>
        <taxon>Vertebrata</taxon>
        <taxon>Euteleostomi</taxon>
        <taxon>Mammalia</taxon>
        <taxon>Eutheria</taxon>
        <taxon>Laurasiatheria</taxon>
        <taxon>Artiodactyla</taxon>
        <taxon>Ruminantia</taxon>
        <taxon>Pecora</taxon>
        <taxon>Cervidae</taxon>
        <taxon>Odocoileinae</taxon>
        <taxon>Rangifer</taxon>
    </lineage>
</organism>
<dbReference type="EMBL" id="OX459960">
    <property type="protein sequence ID" value="CAI9165251.1"/>
    <property type="molecule type" value="Genomic_DNA"/>
</dbReference>
<keyword evidence="2" id="KW-1185">Reference proteome</keyword>
<proteinExistence type="predicted"/>
<accession>A0ABN8YWB6</accession>
<dbReference type="Proteomes" id="UP001176941">
    <property type="component" value="Chromosome 24"/>
</dbReference>
<evidence type="ECO:0000313" key="2">
    <source>
        <dbReference type="Proteomes" id="UP001176941"/>
    </source>
</evidence>
<reference evidence="1" key="1">
    <citation type="submission" date="2023-04" db="EMBL/GenBank/DDBJ databases">
        <authorList>
            <consortium name="ELIXIR-Norway"/>
        </authorList>
    </citation>
    <scope>NUCLEOTIDE SEQUENCE [LARGE SCALE GENOMIC DNA]</scope>
</reference>
<gene>
    <name evidence="1" type="ORF">MRATA1EN1_LOCUS14213</name>
</gene>
<protein>
    <submittedName>
        <fullName evidence="1">Uncharacterized protein</fullName>
    </submittedName>
</protein>
<name>A0ABN8YWB6_RANTA</name>